<organism evidence="7">
    <name type="scientific">candidate division WOR-3 bacterium</name>
    <dbReference type="NCBI Taxonomy" id="2052148"/>
    <lineage>
        <taxon>Bacteria</taxon>
        <taxon>Bacteria division WOR-3</taxon>
    </lineage>
</organism>
<evidence type="ECO:0000256" key="1">
    <source>
        <dbReference type="ARBA" id="ARBA00011073"/>
    </source>
</evidence>
<dbReference type="InterPro" id="IPR015500">
    <property type="entry name" value="Peptidase_S8_subtilisin-rel"/>
</dbReference>
<dbReference type="EMBL" id="DSKY01000018">
    <property type="protein sequence ID" value="HDY59324.1"/>
    <property type="molecule type" value="Genomic_DNA"/>
</dbReference>
<keyword evidence="4" id="KW-0720">Serine protease</keyword>
<evidence type="ECO:0000256" key="5">
    <source>
        <dbReference type="PROSITE-ProRule" id="PRU01240"/>
    </source>
</evidence>
<evidence type="ECO:0000313" key="7">
    <source>
        <dbReference type="EMBL" id="HDY59324.1"/>
    </source>
</evidence>
<dbReference type="AlphaFoldDB" id="A0A7V1EI48"/>
<dbReference type="InterPro" id="IPR036852">
    <property type="entry name" value="Peptidase_S8/S53_dom_sf"/>
</dbReference>
<dbReference type="GO" id="GO:0004252">
    <property type="term" value="F:serine-type endopeptidase activity"/>
    <property type="evidence" value="ECO:0007669"/>
    <property type="project" value="InterPro"/>
</dbReference>
<keyword evidence="2" id="KW-0645">Protease</keyword>
<comment type="similarity">
    <text evidence="1 5">Belongs to the peptidase S8 family.</text>
</comment>
<dbReference type="InterPro" id="IPR023827">
    <property type="entry name" value="Peptidase_S8_Asp-AS"/>
</dbReference>
<dbReference type="SUPFAM" id="SSF52743">
    <property type="entry name" value="Subtilisin-like"/>
    <property type="match status" value="1"/>
</dbReference>
<sequence length="120" mass="12622">MADSCWHRGYTGNGVIIGMLDSGIDTTHSALRGGKLIKWRDFQYNSPIPYDDELGLGTGYAGIICGGDGLGPFGDDIGVAPGAKLIVGRIVLSIDPLLGLQWIASLKADSNFNIKGVNNS</sequence>
<comment type="caution">
    <text evidence="5">Lacks conserved residue(s) required for the propagation of feature annotation.</text>
</comment>
<dbReference type="PANTHER" id="PTHR43399:SF4">
    <property type="entry name" value="CELL WALL-ASSOCIATED PROTEASE"/>
    <property type="match status" value="1"/>
</dbReference>
<dbReference type="InterPro" id="IPR000209">
    <property type="entry name" value="Peptidase_S8/S53_dom"/>
</dbReference>
<dbReference type="GO" id="GO:0006508">
    <property type="term" value="P:proteolysis"/>
    <property type="evidence" value="ECO:0007669"/>
    <property type="project" value="UniProtKB-KW"/>
</dbReference>
<dbReference type="PROSITE" id="PS51892">
    <property type="entry name" value="SUBTILASE"/>
    <property type="match status" value="1"/>
</dbReference>
<proteinExistence type="inferred from homology"/>
<name>A0A7V1EI48_UNCW3</name>
<protein>
    <recommendedName>
        <fullName evidence="6">Peptidase S8/S53 domain-containing protein</fullName>
    </recommendedName>
</protein>
<dbReference type="Pfam" id="PF00082">
    <property type="entry name" value="Peptidase_S8"/>
    <property type="match status" value="1"/>
</dbReference>
<comment type="caution">
    <text evidence="7">The sequence shown here is derived from an EMBL/GenBank/DDBJ whole genome shotgun (WGS) entry which is preliminary data.</text>
</comment>
<evidence type="ECO:0000259" key="6">
    <source>
        <dbReference type="Pfam" id="PF00082"/>
    </source>
</evidence>
<evidence type="ECO:0000256" key="4">
    <source>
        <dbReference type="ARBA" id="ARBA00022825"/>
    </source>
</evidence>
<dbReference type="InterPro" id="IPR051048">
    <property type="entry name" value="Peptidase_S8/S53_subtilisin"/>
</dbReference>
<feature type="domain" description="Peptidase S8/S53" evidence="6">
    <location>
        <begin position="12"/>
        <end position="119"/>
    </location>
</feature>
<gene>
    <name evidence="7" type="ORF">ENP86_07225</name>
</gene>
<evidence type="ECO:0000256" key="3">
    <source>
        <dbReference type="ARBA" id="ARBA00022801"/>
    </source>
</evidence>
<dbReference type="Gene3D" id="3.40.50.200">
    <property type="entry name" value="Peptidase S8/S53 domain"/>
    <property type="match status" value="1"/>
</dbReference>
<dbReference type="PRINTS" id="PR00723">
    <property type="entry name" value="SUBTILISIN"/>
</dbReference>
<reference evidence="7" key="1">
    <citation type="journal article" date="2020" name="mSystems">
        <title>Genome- and Community-Level Interaction Insights into Carbon Utilization and Element Cycling Functions of Hydrothermarchaeota in Hydrothermal Sediment.</title>
        <authorList>
            <person name="Zhou Z."/>
            <person name="Liu Y."/>
            <person name="Xu W."/>
            <person name="Pan J."/>
            <person name="Luo Z.H."/>
            <person name="Li M."/>
        </authorList>
    </citation>
    <scope>NUCLEOTIDE SEQUENCE [LARGE SCALE GENOMIC DNA]</scope>
    <source>
        <strain evidence="7">SpSt-258</strain>
    </source>
</reference>
<evidence type="ECO:0000256" key="2">
    <source>
        <dbReference type="ARBA" id="ARBA00022670"/>
    </source>
</evidence>
<keyword evidence="3" id="KW-0378">Hydrolase</keyword>
<accession>A0A7V1EI48</accession>
<dbReference type="PROSITE" id="PS00136">
    <property type="entry name" value="SUBTILASE_ASP"/>
    <property type="match status" value="1"/>
</dbReference>
<dbReference type="PANTHER" id="PTHR43399">
    <property type="entry name" value="SUBTILISIN-RELATED"/>
    <property type="match status" value="1"/>
</dbReference>